<dbReference type="EMBL" id="CAACVJ010000437">
    <property type="protein sequence ID" value="VEP16762.1"/>
    <property type="molecule type" value="Genomic_DNA"/>
</dbReference>
<organism evidence="1 2">
    <name type="scientific">Hyella patelloides LEGE 07179</name>
    <dbReference type="NCBI Taxonomy" id="945734"/>
    <lineage>
        <taxon>Bacteria</taxon>
        <taxon>Bacillati</taxon>
        <taxon>Cyanobacteriota</taxon>
        <taxon>Cyanophyceae</taxon>
        <taxon>Pleurocapsales</taxon>
        <taxon>Hyellaceae</taxon>
        <taxon>Hyella</taxon>
    </lineage>
</organism>
<gene>
    <name evidence="1" type="ORF">H1P_4920001</name>
</gene>
<accession>A0A563VZ75</accession>
<keyword evidence="2" id="KW-1185">Reference proteome</keyword>
<dbReference type="Proteomes" id="UP000320055">
    <property type="component" value="Unassembled WGS sequence"/>
</dbReference>
<evidence type="ECO:0000313" key="1">
    <source>
        <dbReference type="EMBL" id="VEP16762.1"/>
    </source>
</evidence>
<evidence type="ECO:0000313" key="2">
    <source>
        <dbReference type="Proteomes" id="UP000320055"/>
    </source>
</evidence>
<reference evidence="1 2" key="1">
    <citation type="submission" date="2019-01" db="EMBL/GenBank/DDBJ databases">
        <authorList>
            <person name="Brito A."/>
        </authorList>
    </citation>
    <scope>NUCLEOTIDE SEQUENCE [LARGE SCALE GENOMIC DNA]</scope>
    <source>
        <strain evidence="1">1</strain>
    </source>
</reference>
<proteinExistence type="predicted"/>
<protein>
    <submittedName>
        <fullName evidence="1">Uncharacterized protein</fullName>
    </submittedName>
</protein>
<dbReference type="AlphaFoldDB" id="A0A563VZ75"/>
<sequence length="67" mass="8118">MSDRCLPSGCIVRRATERDIGTIRRLVLSAYLDFTQLRWQQFWLIEQEKKNDCLWTVTQFYCCSRIR</sequence>
<name>A0A563VZ75_9CYAN</name>